<feature type="transmembrane region" description="Helical" evidence="1">
    <location>
        <begin position="201"/>
        <end position="217"/>
    </location>
</feature>
<keyword evidence="1" id="KW-0472">Membrane</keyword>
<feature type="transmembrane region" description="Helical" evidence="1">
    <location>
        <begin position="83"/>
        <end position="104"/>
    </location>
</feature>
<name>A0ABT5VQ57_9BACT</name>
<organism evidence="2 3">
    <name type="scientific">Paralabilibaculum antarcticum</name>
    <dbReference type="NCBI Taxonomy" id="2912572"/>
    <lineage>
        <taxon>Bacteria</taxon>
        <taxon>Pseudomonadati</taxon>
        <taxon>Bacteroidota</taxon>
        <taxon>Bacteroidia</taxon>
        <taxon>Marinilabiliales</taxon>
        <taxon>Marinifilaceae</taxon>
        <taxon>Paralabilibaculum</taxon>
    </lineage>
</organism>
<keyword evidence="3" id="KW-1185">Reference proteome</keyword>
<evidence type="ECO:0000313" key="2">
    <source>
        <dbReference type="EMBL" id="MDE5417558.1"/>
    </source>
</evidence>
<feature type="transmembrane region" description="Helical" evidence="1">
    <location>
        <begin position="371"/>
        <end position="391"/>
    </location>
</feature>
<dbReference type="EMBL" id="JAKJSC010000001">
    <property type="protein sequence ID" value="MDE5417558.1"/>
    <property type="molecule type" value="Genomic_DNA"/>
</dbReference>
<evidence type="ECO:0000313" key="3">
    <source>
        <dbReference type="Proteomes" id="UP001528920"/>
    </source>
</evidence>
<protein>
    <recommendedName>
        <fullName evidence="4">O-antigen ligase domain-containing protein</fullName>
    </recommendedName>
</protein>
<proteinExistence type="predicted"/>
<gene>
    <name evidence="2" type="ORF">L3049_06010</name>
</gene>
<evidence type="ECO:0000256" key="1">
    <source>
        <dbReference type="SAM" id="Phobius"/>
    </source>
</evidence>
<accession>A0ABT5VQ57</accession>
<feature type="transmembrane region" description="Helical" evidence="1">
    <location>
        <begin position="224"/>
        <end position="239"/>
    </location>
</feature>
<feature type="transmembrane region" description="Helical" evidence="1">
    <location>
        <begin position="245"/>
        <end position="261"/>
    </location>
</feature>
<sequence>MNIDSNLDFKNTITFFYSLIEQKKSAQLSSLKKGIWLYFFLLIFEGALRKWFLPGLATPLLIVRDPLAVWMLLKAWEKGLFKLNFYILIMWICAGVAFVIAMLFGHRNLFVAIFGVRILLFHFPLMFVIGKVFSRDDVIKMGKICLYIAIPMLILIGLQFLSPQAAWVNRGVGGDLSGAGFSGAMGYFRPPGTFSFTNGNSMFWGLLAPFVIFFWLNSKRINRFVLLMAATALLVSIPLSISRSLLFGVLLSIGFAFFIIVRKPEYFKQALLVIFGLFLLILVLQYIPVFQKGVEVFTDRFTSANENEGGVKGVLLDRFLGGMLGAIANSGELPVSGYGIGMGTNVGSMLLTGDRTFLISEGEWGRLIGEMGIILGMFVILTRLFFVLKLTIASFAELNRGNGLPWLLLSFGFIIILQGQWAQPTALGFSTLIGGLILASLKHKPKLIRNRISKRVGKI</sequence>
<comment type="caution">
    <text evidence="2">The sequence shown here is derived from an EMBL/GenBank/DDBJ whole genome shotgun (WGS) entry which is preliminary data.</text>
</comment>
<reference evidence="2 3" key="1">
    <citation type="submission" date="2022-01" db="EMBL/GenBank/DDBJ databases">
        <title>Labilibaculum sp. nov, a marine bacterium isolated from Antarctica.</title>
        <authorList>
            <person name="Dai W."/>
        </authorList>
    </citation>
    <scope>NUCLEOTIDE SEQUENCE [LARGE SCALE GENOMIC DNA]</scope>
    <source>
        <strain evidence="2 3">DW002</strain>
    </source>
</reference>
<feature type="transmembrane region" description="Helical" evidence="1">
    <location>
        <begin position="270"/>
        <end position="287"/>
    </location>
</feature>
<keyword evidence="1" id="KW-1133">Transmembrane helix</keyword>
<feature type="transmembrane region" description="Helical" evidence="1">
    <location>
        <begin position="144"/>
        <end position="162"/>
    </location>
</feature>
<dbReference type="Proteomes" id="UP001528920">
    <property type="component" value="Unassembled WGS sequence"/>
</dbReference>
<keyword evidence="1" id="KW-0812">Transmembrane</keyword>
<feature type="transmembrane region" description="Helical" evidence="1">
    <location>
        <begin position="403"/>
        <end position="419"/>
    </location>
</feature>
<feature type="transmembrane region" description="Helical" evidence="1">
    <location>
        <begin position="425"/>
        <end position="441"/>
    </location>
</feature>
<dbReference type="RefSeq" id="WP_275108899.1">
    <property type="nucleotide sequence ID" value="NZ_JAKJSC010000001.1"/>
</dbReference>
<evidence type="ECO:0008006" key="4">
    <source>
        <dbReference type="Google" id="ProtNLM"/>
    </source>
</evidence>
<feature type="transmembrane region" description="Helical" evidence="1">
    <location>
        <begin position="110"/>
        <end position="132"/>
    </location>
</feature>